<reference evidence="1" key="1">
    <citation type="submission" date="2022-02" db="EMBL/GenBank/DDBJ databases">
        <title>Plant Genome Project.</title>
        <authorList>
            <person name="Zhang R.-G."/>
        </authorList>
    </citation>
    <scope>NUCLEOTIDE SEQUENCE</scope>
    <source>
        <strain evidence="1">AT1</strain>
    </source>
</reference>
<evidence type="ECO:0000313" key="1">
    <source>
        <dbReference type="EMBL" id="KAI8570567.1"/>
    </source>
</evidence>
<dbReference type="Proteomes" id="UP001062846">
    <property type="component" value="Chromosome 1"/>
</dbReference>
<dbReference type="EMBL" id="CM046388">
    <property type="protein sequence ID" value="KAI8570567.1"/>
    <property type="molecule type" value="Genomic_DNA"/>
</dbReference>
<evidence type="ECO:0000313" key="2">
    <source>
        <dbReference type="Proteomes" id="UP001062846"/>
    </source>
</evidence>
<organism evidence="1 2">
    <name type="scientific">Rhododendron molle</name>
    <name type="common">Chinese azalea</name>
    <name type="synonym">Azalea mollis</name>
    <dbReference type="NCBI Taxonomy" id="49168"/>
    <lineage>
        <taxon>Eukaryota</taxon>
        <taxon>Viridiplantae</taxon>
        <taxon>Streptophyta</taxon>
        <taxon>Embryophyta</taxon>
        <taxon>Tracheophyta</taxon>
        <taxon>Spermatophyta</taxon>
        <taxon>Magnoliopsida</taxon>
        <taxon>eudicotyledons</taxon>
        <taxon>Gunneridae</taxon>
        <taxon>Pentapetalae</taxon>
        <taxon>asterids</taxon>
        <taxon>Ericales</taxon>
        <taxon>Ericaceae</taxon>
        <taxon>Ericoideae</taxon>
        <taxon>Rhodoreae</taxon>
        <taxon>Rhododendron</taxon>
    </lineage>
</organism>
<keyword evidence="2" id="KW-1185">Reference proteome</keyword>
<protein>
    <submittedName>
        <fullName evidence="1">Uncharacterized protein</fullName>
    </submittedName>
</protein>
<proteinExistence type="predicted"/>
<comment type="caution">
    <text evidence="1">The sequence shown here is derived from an EMBL/GenBank/DDBJ whole genome shotgun (WGS) entry which is preliminary data.</text>
</comment>
<accession>A0ACC0Q0Z5</accession>
<name>A0ACC0Q0Z5_RHOML</name>
<gene>
    <name evidence="1" type="ORF">RHMOL_Rhmol01G0044800</name>
</gene>
<sequence length="139" mass="15191">MGVSHNPYRRRLEIRRPLPPGGVDGNSDAPSTSTTHPVGHDVVVTPPIPKPGRTTEPTQAPSTLPLFCKSKDFAADYRHPSTHLAHHRQERLTAARTSVLRGFGRFARPDLGSHGCSFDVFTGDCKNPTYRSLFSAPPP</sequence>